<feature type="signal peptide" evidence="4">
    <location>
        <begin position="1"/>
        <end position="24"/>
    </location>
</feature>
<sequence length="577" mass="63225">MYPKTICRMVSVLFCAAFPLSRQAAVAQDIDPTVEVTRQYEGRLAEVHKPVQQMPVPDSLQHFDLEFEYNIYDSPYGGTYSFDPLVLDMTPGAADSGRRKFFLKAGAGAPLQPVLDAVWSPGLDGNFRMSLYGTHRSYFGPYRGIDILSGSGPKTRYSGHEMVSSAGADGILKWDGGALSFDIGYYGLGARDTVLARNFDALDVRAGVRSDNSEGRKFHYSASLHYRFGEDKADFRGGQAERGWLREHLFNFSAAMGPSLTRHSRALLGVDFNMADYGPGFNSYAGDISVTPRYILEKGRWDLDLGVRLAFHFYNGASADISLFDMAPTQLVYPDISISFEAVRNCLDLYFKAGGGDEVMPLSGILGRNSRFDEFRMLQPALGNIVSRVSADIGLRGSIASRFGYDLRAGYSGYANAFYDGIALTESGSPAYVPVFGPSRLFRLELDCEWESQDFSVDGSVSWKESDASRRNAGAFGPAALSGSLNMVYNWNRRIFVGIDCGFSTARRGTVLHAGGTGPLNVRIPGYADLGLSAEFKFTRQLSFWVHGGNLLDMTIQEVPLHAAPGINFTAGICLNL</sequence>
<protein>
    <submittedName>
        <fullName evidence="5">TonB-dependent receptor</fullName>
    </submittedName>
</protein>
<evidence type="ECO:0000256" key="4">
    <source>
        <dbReference type="SAM" id="SignalP"/>
    </source>
</evidence>
<evidence type="ECO:0000313" key="6">
    <source>
        <dbReference type="Proteomes" id="UP000771749"/>
    </source>
</evidence>
<dbReference type="GO" id="GO:0009279">
    <property type="term" value="C:cell outer membrane"/>
    <property type="evidence" value="ECO:0007669"/>
    <property type="project" value="UniProtKB-SubCell"/>
</dbReference>
<comment type="caution">
    <text evidence="5">The sequence shown here is derived from an EMBL/GenBank/DDBJ whole genome shotgun (WGS) entry which is preliminary data.</text>
</comment>
<keyword evidence="2" id="KW-0472">Membrane</keyword>
<keyword evidence="4" id="KW-0732">Signal</keyword>
<dbReference type="Gene3D" id="2.40.170.20">
    <property type="entry name" value="TonB-dependent receptor, beta-barrel domain"/>
    <property type="match status" value="1"/>
</dbReference>
<dbReference type="InterPro" id="IPR036942">
    <property type="entry name" value="Beta-barrel_TonB_sf"/>
</dbReference>
<proteinExistence type="predicted"/>
<feature type="chain" id="PRO_5037278559" evidence="4">
    <location>
        <begin position="25"/>
        <end position="577"/>
    </location>
</feature>
<evidence type="ECO:0000256" key="1">
    <source>
        <dbReference type="ARBA" id="ARBA00004442"/>
    </source>
</evidence>
<dbReference type="SUPFAM" id="SSF56935">
    <property type="entry name" value="Porins"/>
    <property type="match status" value="1"/>
</dbReference>
<accession>A0A940IG62</accession>
<name>A0A940IG62_9BACT</name>
<reference evidence="5" key="2">
    <citation type="journal article" date="2021" name="PeerJ">
        <title>Extensive microbial diversity within the chicken gut microbiome revealed by metagenomics and culture.</title>
        <authorList>
            <person name="Gilroy R."/>
            <person name="Ravi A."/>
            <person name="Getino M."/>
            <person name="Pursley I."/>
            <person name="Horton D.L."/>
            <person name="Alikhan N.F."/>
            <person name="Baker D."/>
            <person name="Gharbi K."/>
            <person name="Hall N."/>
            <person name="Watson M."/>
            <person name="Adriaenssens E.M."/>
            <person name="Foster-Nyarko E."/>
            <person name="Jarju S."/>
            <person name="Secka A."/>
            <person name="Antonio M."/>
            <person name="Oren A."/>
            <person name="Chaudhuri R.R."/>
            <person name="La Ragione R."/>
            <person name="Hildebrand F."/>
            <person name="Pallen M.J."/>
        </authorList>
    </citation>
    <scope>NUCLEOTIDE SEQUENCE</scope>
    <source>
        <strain evidence="5">F1-3629</strain>
    </source>
</reference>
<gene>
    <name evidence="5" type="ORF">IAC07_02940</name>
</gene>
<reference evidence="5" key="1">
    <citation type="submission" date="2020-10" db="EMBL/GenBank/DDBJ databases">
        <authorList>
            <person name="Gilroy R."/>
        </authorList>
    </citation>
    <scope>NUCLEOTIDE SEQUENCE</scope>
    <source>
        <strain evidence="5">F1-3629</strain>
    </source>
</reference>
<dbReference type="Proteomes" id="UP000771749">
    <property type="component" value="Unassembled WGS sequence"/>
</dbReference>
<evidence type="ECO:0000256" key="3">
    <source>
        <dbReference type="ARBA" id="ARBA00023237"/>
    </source>
</evidence>
<organism evidence="5 6">
    <name type="scientific">Candidatus Cryptobacteroides gallistercoris</name>
    <dbReference type="NCBI Taxonomy" id="2840765"/>
    <lineage>
        <taxon>Bacteria</taxon>
        <taxon>Pseudomonadati</taxon>
        <taxon>Bacteroidota</taxon>
        <taxon>Bacteroidia</taxon>
        <taxon>Bacteroidales</taxon>
        <taxon>Candidatus Cryptobacteroides</taxon>
    </lineage>
</organism>
<keyword evidence="3" id="KW-0998">Cell outer membrane</keyword>
<comment type="subcellular location">
    <subcellularLocation>
        <location evidence="1">Cell outer membrane</location>
    </subcellularLocation>
</comment>
<dbReference type="EMBL" id="JADIMJ010000046">
    <property type="protein sequence ID" value="MBO8453667.1"/>
    <property type="molecule type" value="Genomic_DNA"/>
</dbReference>
<evidence type="ECO:0000256" key="2">
    <source>
        <dbReference type="ARBA" id="ARBA00023136"/>
    </source>
</evidence>
<evidence type="ECO:0000313" key="5">
    <source>
        <dbReference type="EMBL" id="MBO8453667.1"/>
    </source>
</evidence>
<dbReference type="AlphaFoldDB" id="A0A940IG62"/>
<keyword evidence="5" id="KW-0675">Receptor</keyword>